<evidence type="ECO:0000256" key="3">
    <source>
        <dbReference type="ARBA" id="ARBA00016507"/>
    </source>
</evidence>
<comment type="function">
    <text evidence="1">Needed for flagellar regrowth and assembly.</text>
</comment>
<evidence type="ECO:0000256" key="1">
    <source>
        <dbReference type="ARBA" id="ARBA00003041"/>
    </source>
</evidence>
<evidence type="ECO:0000256" key="5">
    <source>
        <dbReference type="ARBA" id="ARBA00022795"/>
    </source>
</evidence>
<name>A0A8B6XBP7_9BURK</name>
<evidence type="ECO:0000256" key="7">
    <source>
        <dbReference type="ARBA" id="ARBA00023225"/>
    </source>
</evidence>
<dbReference type="InterPro" id="IPR018035">
    <property type="entry name" value="Flagellar_FliH/T3SS_HrpE"/>
</dbReference>
<dbReference type="InterPro" id="IPR051472">
    <property type="entry name" value="T3SS_Stator/FliH"/>
</dbReference>
<evidence type="ECO:0000259" key="9">
    <source>
        <dbReference type="Pfam" id="PF02108"/>
    </source>
</evidence>
<dbReference type="GO" id="GO:0015031">
    <property type="term" value="P:protein transport"/>
    <property type="evidence" value="ECO:0007669"/>
    <property type="project" value="UniProtKB-KW"/>
</dbReference>
<evidence type="ECO:0000256" key="8">
    <source>
        <dbReference type="SAM" id="MobiDB-lite"/>
    </source>
</evidence>
<keyword evidence="6" id="KW-0653">Protein transport</keyword>
<dbReference type="PANTHER" id="PTHR34982:SF1">
    <property type="entry name" value="FLAGELLAR ASSEMBLY PROTEIN FLIH"/>
    <property type="match status" value="1"/>
</dbReference>
<dbReference type="Proteomes" id="UP000675920">
    <property type="component" value="Unplaced"/>
</dbReference>
<dbReference type="GO" id="GO:0044781">
    <property type="term" value="P:bacterial-type flagellum organization"/>
    <property type="evidence" value="ECO:0007669"/>
    <property type="project" value="UniProtKB-KW"/>
</dbReference>
<keyword evidence="10" id="KW-1185">Reference proteome</keyword>
<proteinExistence type="inferred from homology"/>
<evidence type="ECO:0000256" key="4">
    <source>
        <dbReference type="ARBA" id="ARBA00022448"/>
    </source>
</evidence>
<reference evidence="11" key="1">
    <citation type="submission" date="2025-08" db="UniProtKB">
        <authorList>
            <consortium name="RefSeq"/>
        </authorList>
    </citation>
    <scope>IDENTIFICATION</scope>
</reference>
<evidence type="ECO:0000256" key="2">
    <source>
        <dbReference type="ARBA" id="ARBA00006602"/>
    </source>
</evidence>
<keyword evidence="4" id="KW-0813">Transport</keyword>
<keyword evidence="5" id="KW-1005">Bacterial flagellum biogenesis</keyword>
<feature type="domain" description="Flagellar assembly protein FliH/Type III secretion system HrpE" evidence="9">
    <location>
        <begin position="160"/>
        <end position="279"/>
    </location>
</feature>
<feature type="compositionally biased region" description="Acidic residues" evidence="8">
    <location>
        <begin position="95"/>
        <end position="111"/>
    </location>
</feature>
<keyword evidence="7" id="KW-1006">Bacterial flagellum protein export</keyword>
<dbReference type="RefSeq" id="WP_084545265.1">
    <property type="nucleotide sequence ID" value="NZ_KI519499.1"/>
</dbReference>
<dbReference type="GO" id="GO:0005829">
    <property type="term" value="C:cytosol"/>
    <property type="evidence" value="ECO:0007669"/>
    <property type="project" value="TreeGrafter"/>
</dbReference>
<comment type="similarity">
    <text evidence="2">Belongs to the FliH family.</text>
</comment>
<organism evidence="10 11">
    <name type="scientific">Derxia gummosa DSM 723</name>
    <dbReference type="NCBI Taxonomy" id="1121388"/>
    <lineage>
        <taxon>Bacteria</taxon>
        <taxon>Pseudomonadati</taxon>
        <taxon>Pseudomonadota</taxon>
        <taxon>Betaproteobacteria</taxon>
        <taxon>Burkholderiales</taxon>
        <taxon>Alcaligenaceae</taxon>
        <taxon>Derxia</taxon>
    </lineage>
</organism>
<dbReference type="AlphaFoldDB" id="A0A8B6XBP7"/>
<evidence type="ECO:0000256" key="6">
    <source>
        <dbReference type="ARBA" id="ARBA00022927"/>
    </source>
</evidence>
<evidence type="ECO:0000313" key="10">
    <source>
        <dbReference type="Proteomes" id="UP000675920"/>
    </source>
</evidence>
<dbReference type="OrthoDB" id="5296952at2"/>
<feature type="region of interest" description="Disordered" evidence="8">
    <location>
        <begin position="66"/>
        <end position="111"/>
    </location>
</feature>
<accession>A0A8B6XBP7</accession>
<sequence length="306" mass="33169">MTHSFEPIVPAEVVARAEVISSETQAETRIKVQAWTPEVLEIQTLSFVEAVRAARRKAAEQAFAEAYARGPRPPDDSFALSPFTRRSRLTKAPEPEPEPEQAETEEPAGPEPEYDLAFVETEPPAVPVHELALEARADGYAHGFAHAEEIGMRMAAELESRMAPLVEQFRAELAAREAGIADQLLTLAARLAKQMLRAELTINPQAMLPAVREAVGMVSESATRVRLHLHPDDIAIVENDIGADTDRITLVADPAQLRGGCRVTSHDGEIDLGLARRIQGALSALGLKEEALPPGHDLGSIDTPLV</sequence>
<dbReference type="PANTHER" id="PTHR34982">
    <property type="entry name" value="YOP PROTEINS TRANSLOCATION PROTEIN L"/>
    <property type="match status" value="1"/>
</dbReference>
<protein>
    <recommendedName>
        <fullName evidence="3">Flagellar assembly protein FliH</fullName>
    </recommendedName>
</protein>
<evidence type="ECO:0000313" key="11">
    <source>
        <dbReference type="RefSeq" id="WP_084545265.1"/>
    </source>
</evidence>
<dbReference type="Pfam" id="PF02108">
    <property type="entry name" value="FliH"/>
    <property type="match status" value="1"/>
</dbReference>